<comment type="cofactor">
    <cofactor evidence="1">
        <name>Mg(2+)</name>
        <dbReference type="ChEBI" id="CHEBI:18420"/>
    </cofactor>
</comment>
<dbReference type="OrthoDB" id="9786141at2"/>
<dbReference type="GO" id="GO:0006742">
    <property type="term" value="P:NADP+ catabolic process"/>
    <property type="evidence" value="ECO:0007669"/>
    <property type="project" value="TreeGrafter"/>
</dbReference>
<evidence type="ECO:0000256" key="1">
    <source>
        <dbReference type="ARBA" id="ARBA00001946"/>
    </source>
</evidence>
<evidence type="ECO:0000256" key="3">
    <source>
        <dbReference type="ARBA" id="ARBA00022801"/>
    </source>
</evidence>
<dbReference type="InterPro" id="IPR020084">
    <property type="entry name" value="NUDIX_hydrolase_CS"/>
</dbReference>
<protein>
    <submittedName>
        <fullName evidence="6">NUDIX domain-containing protein</fullName>
    </submittedName>
</protein>
<dbReference type="RefSeq" id="WP_090081423.1">
    <property type="nucleotide sequence ID" value="NZ_FOQT01000004.1"/>
</dbReference>
<dbReference type="GO" id="GO:0035529">
    <property type="term" value="F:NADH pyrophosphatase activity"/>
    <property type="evidence" value="ECO:0007669"/>
    <property type="project" value="TreeGrafter"/>
</dbReference>
<dbReference type="GO" id="GO:0046872">
    <property type="term" value="F:metal ion binding"/>
    <property type="evidence" value="ECO:0007669"/>
    <property type="project" value="UniProtKB-KW"/>
</dbReference>
<dbReference type="InterPro" id="IPR000086">
    <property type="entry name" value="NUDIX_hydrolase_dom"/>
</dbReference>
<gene>
    <name evidence="6" type="ORF">SAMN05443292_2568</name>
</gene>
<feature type="domain" description="Nudix hydrolase" evidence="5">
    <location>
        <begin position="33"/>
        <end position="168"/>
    </location>
</feature>
<evidence type="ECO:0000256" key="4">
    <source>
        <dbReference type="ARBA" id="ARBA00022842"/>
    </source>
</evidence>
<dbReference type="PANTHER" id="PTHR42904">
    <property type="entry name" value="NUDIX HYDROLASE, NUDC SUBFAMILY"/>
    <property type="match status" value="1"/>
</dbReference>
<dbReference type="Pfam" id="PF00293">
    <property type="entry name" value="NUDIX"/>
    <property type="match status" value="1"/>
</dbReference>
<sequence>MEQLKFCPKCGKETLIWNNISKLSCSNCDFVMYQNVAAAVAVLIKHKESYLFTRRNKEPKKDFLDLSGGFTDPEESGEETCQRELKEELNLDVNIKLLQYLGSLPNTYLYKNINYNTLDLFYLYEIDDVNEFTLETEEISDIVWLSKDEIKLDDLAFESQRQFLKNYFKI</sequence>
<dbReference type="AlphaFoldDB" id="A0A1I3I579"/>
<dbReference type="CDD" id="cd04681">
    <property type="entry name" value="NUDIX_Hydrolase"/>
    <property type="match status" value="1"/>
</dbReference>
<dbReference type="GO" id="GO:0019677">
    <property type="term" value="P:NAD+ catabolic process"/>
    <property type="evidence" value="ECO:0007669"/>
    <property type="project" value="TreeGrafter"/>
</dbReference>
<evidence type="ECO:0000313" key="6">
    <source>
        <dbReference type="EMBL" id="SFI43125.1"/>
    </source>
</evidence>
<keyword evidence="3" id="KW-0378">Hydrolase</keyword>
<dbReference type="Gene3D" id="3.90.79.10">
    <property type="entry name" value="Nucleoside Triphosphate Pyrophosphohydrolase"/>
    <property type="match status" value="1"/>
</dbReference>
<dbReference type="EMBL" id="FOQT01000004">
    <property type="protein sequence ID" value="SFI43125.1"/>
    <property type="molecule type" value="Genomic_DNA"/>
</dbReference>
<accession>A0A1I3I579</accession>
<reference evidence="6 7" key="1">
    <citation type="submission" date="2016-10" db="EMBL/GenBank/DDBJ databases">
        <authorList>
            <person name="de Groot N.N."/>
        </authorList>
    </citation>
    <scope>NUCLEOTIDE SEQUENCE [LARGE SCALE GENOMIC DNA]</scope>
    <source>
        <strain evidence="6 7">DSM 26000</strain>
    </source>
</reference>
<evidence type="ECO:0000313" key="7">
    <source>
        <dbReference type="Proteomes" id="UP000198931"/>
    </source>
</evidence>
<dbReference type="PANTHER" id="PTHR42904:SF12">
    <property type="entry name" value="ADP-RIBOSE PYROPHOSPHATASE-RELATED"/>
    <property type="match status" value="1"/>
</dbReference>
<keyword evidence="4" id="KW-0460">Magnesium</keyword>
<keyword evidence="2" id="KW-0479">Metal-binding</keyword>
<organism evidence="6 7">
    <name type="scientific">Halpernia frigidisoli</name>
    <dbReference type="NCBI Taxonomy" id="1125876"/>
    <lineage>
        <taxon>Bacteria</taxon>
        <taxon>Pseudomonadati</taxon>
        <taxon>Bacteroidota</taxon>
        <taxon>Flavobacteriia</taxon>
        <taxon>Flavobacteriales</taxon>
        <taxon>Weeksellaceae</taxon>
        <taxon>Chryseobacterium group</taxon>
        <taxon>Halpernia</taxon>
    </lineage>
</organism>
<proteinExistence type="predicted"/>
<keyword evidence="7" id="KW-1185">Reference proteome</keyword>
<dbReference type="PROSITE" id="PS00893">
    <property type="entry name" value="NUDIX_BOX"/>
    <property type="match status" value="1"/>
</dbReference>
<dbReference type="SUPFAM" id="SSF55811">
    <property type="entry name" value="Nudix"/>
    <property type="match status" value="1"/>
</dbReference>
<evidence type="ECO:0000256" key="2">
    <source>
        <dbReference type="ARBA" id="ARBA00022723"/>
    </source>
</evidence>
<name>A0A1I3I579_9FLAO</name>
<dbReference type="InterPro" id="IPR015797">
    <property type="entry name" value="NUDIX_hydrolase-like_dom_sf"/>
</dbReference>
<dbReference type="PROSITE" id="PS51462">
    <property type="entry name" value="NUDIX"/>
    <property type="match status" value="1"/>
</dbReference>
<dbReference type="Proteomes" id="UP000198931">
    <property type="component" value="Unassembled WGS sequence"/>
</dbReference>
<dbReference type="GO" id="GO:0005829">
    <property type="term" value="C:cytosol"/>
    <property type="evidence" value="ECO:0007669"/>
    <property type="project" value="TreeGrafter"/>
</dbReference>
<dbReference type="InterPro" id="IPR050241">
    <property type="entry name" value="NAD-cap_RNA_hydrolase_NudC"/>
</dbReference>
<evidence type="ECO:0000259" key="5">
    <source>
        <dbReference type="PROSITE" id="PS51462"/>
    </source>
</evidence>
<dbReference type="STRING" id="1125876.SAMN05443292_2568"/>